<keyword evidence="2" id="KW-1185">Reference proteome</keyword>
<evidence type="ECO:0000313" key="2">
    <source>
        <dbReference type="Proteomes" id="UP000305709"/>
    </source>
</evidence>
<dbReference type="AlphaFoldDB" id="A0A5C4ND92"/>
<reference evidence="1 2" key="1">
    <citation type="submission" date="2019-06" db="EMBL/GenBank/DDBJ databases">
        <authorList>
            <person name="Jiang L."/>
        </authorList>
    </citation>
    <scope>NUCLEOTIDE SEQUENCE [LARGE SCALE GENOMIC DNA]</scope>
    <source>
        <strain evidence="1 2">YIM 48858</strain>
    </source>
</reference>
<dbReference type="RefSeq" id="WP_139082154.1">
    <property type="nucleotide sequence ID" value="NZ_VDFV01000019.1"/>
</dbReference>
<proteinExistence type="predicted"/>
<gene>
    <name evidence="1" type="ORF">FHG71_13180</name>
</gene>
<dbReference type="Proteomes" id="UP000305709">
    <property type="component" value="Unassembled WGS sequence"/>
</dbReference>
<organism evidence="1 2">
    <name type="scientific">Rubellimicrobium roseum</name>
    <dbReference type="NCBI Taxonomy" id="687525"/>
    <lineage>
        <taxon>Bacteria</taxon>
        <taxon>Pseudomonadati</taxon>
        <taxon>Pseudomonadota</taxon>
        <taxon>Alphaproteobacteria</taxon>
        <taxon>Rhodobacterales</taxon>
        <taxon>Roseobacteraceae</taxon>
        <taxon>Rubellimicrobium</taxon>
    </lineage>
</organism>
<comment type="caution">
    <text evidence="1">The sequence shown here is derived from an EMBL/GenBank/DDBJ whole genome shotgun (WGS) entry which is preliminary data.</text>
</comment>
<dbReference type="EMBL" id="VDFV01000019">
    <property type="protein sequence ID" value="TNC70342.1"/>
    <property type="molecule type" value="Genomic_DNA"/>
</dbReference>
<name>A0A5C4ND92_9RHOB</name>
<evidence type="ECO:0000313" key="1">
    <source>
        <dbReference type="EMBL" id="TNC70342.1"/>
    </source>
</evidence>
<protein>
    <submittedName>
        <fullName evidence="1">Uncharacterized protein</fullName>
    </submittedName>
</protein>
<accession>A0A5C4ND92</accession>
<sequence>MTGPRMDNFRAVMIAEGVEETDDRNLIRAAWQHLHDTGLAEHIGGWLRDECRRLLAFGVIAERRTIH</sequence>
<dbReference type="OrthoDB" id="9256159at2"/>